<dbReference type="EMBL" id="LJVE01000061">
    <property type="protein sequence ID" value="KPL14213.1"/>
    <property type="molecule type" value="Genomic_DNA"/>
</dbReference>
<comment type="caution">
    <text evidence="1">The sequence shown here is derived from an EMBL/GenBank/DDBJ whole genome shotgun (WGS) entry which is preliminary data.</text>
</comment>
<protein>
    <recommendedName>
        <fullName evidence="3">KOW domain-containing protein</fullName>
    </recommendedName>
</protein>
<proteinExistence type="predicted"/>
<reference evidence="1 2" key="1">
    <citation type="journal article" date="2015" name="Microbiome">
        <title>Genomic resolution of linkages in carbon, nitrogen, and sulfur cycling among widespread estuary sediment bacteria.</title>
        <authorList>
            <person name="Baker B.J."/>
            <person name="Lazar C.S."/>
            <person name="Teske A.P."/>
            <person name="Dick G.J."/>
        </authorList>
    </citation>
    <scope>NUCLEOTIDE SEQUENCE [LARGE SCALE GENOMIC DNA]</scope>
    <source>
        <strain evidence="1">SM1_77</strain>
    </source>
</reference>
<evidence type="ECO:0008006" key="3">
    <source>
        <dbReference type="Google" id="ProtNLM"/>
    </source>
</evidence>
<dbReference type="Proteomes" id="UP000050975">
    <property type="component" value="Unassembled WGS sequence"/>
</dbReference>
<gene>
    <name evidence="1" type="ORF">AMJ74_03830</name>
</gene>
<dbReference type="AlphaFoldDB" id="A0A0S8K014"/>
<organism evidence="1 2">
    <name type="scientific">candidate division WOR_3 bacterium SM1_77</name>
    <dbReference type="NCBI Taxonomy" id="1703778"/>
    <lineage>
        <taxon>Bacteria</taxon>
        <taxon>Bacteria division WOR-3</taxon>
    </lineage>
</organism>
<accession>A0A0S8K014</accession>
<evidence type="ECO:0000313" key="2">
    <source>
        <dbReference type="Proteomes" id="UP000050975"/>
    </source>
</evidence>
<sequence length="375" mass="40166">MAHAYTPGLKVLEYTVLIKERRLPLPGEILAEKGTKVSAEQVVARTNLPGNVQTLNVAGLLGVLPAEIDDVMLKKAGECCAKEEVCAESKGFFGLFKSQVKSPITGEIESISKITGQVIMRMPPIPVEVIAYIDGEVVEIIKNEGVAIKTAGSFIQGIFGIGGETIGEIAMAVDSPKEVLTPGNIDKRFKDKVIIGGSMAEYSALEKARDVGAKGVVVGGIEDQDLKRFMGYDIGVAITGAEKVGITLIATEGFGKLRMAERTFELLKSLGGKKTSMNGATQIRAGVMRPELIVPAEAKARKEKKADLSAGSGLETGMKVRIIREPYFGLIGKVVGLPVNLAHVETEAKVRVLDVELEDKRKVTLPRANVEIIEE</sequence>
<dbReference type="PATRIC" id="fig|1703778.3.peg.445"/>
<name>A0A0S8K014_UNCW3</name>
<evidence type="ECO:0000313" key="1">
    <source>
        <dbReference type="EMBL" id="KPL14213.1"/>
    </source>
</evidence>